<feature type="compositionally biased region" description="Low complexity" evidence="1">
    <location>
        <begin position="34"/>
        <end position="50"/>
    </location>
</feature>
<proteinExistence type="predicted"/>
<feature type="compositionally biased region" description="Gly residues" evidence="1">
    <location>
        <begin position="62"/>
        <end position="106"/>
    </location>
</feature>
<protein>
    <submittedName>
        <fullName evidence="2">Uncharacterized protein</fullName>
    </submittedName>
</protein>
<dbReference type="AlphaFoldDB" id="A0A1G9JV55"/>
<keyword evidence="3" id="KW-1185">Reference proteome</keyword>
<dbReference type="STRING" id="417292.SAMN05421806_13618"/>
<dbReference type="Proteomes" id="UP000199155">
    <property type="component" value="Unassembled WGS sequence"/>
</dbReference>
<name>A0A1G9JV55_9ACTN</name>
<organism evidence="2 3">
    <name type="scientific">Streptomyces indicus</name>
    <dbReference type="NCBI Taxonomy" id="417292"/>
    <lineage>
        <taxon>Bacteria</taxon>
        <taxon>Bacillati</taxon>
        <taxon>Actinomycetota</taxon>
        <taxon>Actinomycetes</taxon>
        <taxon>Kitasatosporales</taxon>
        <taxon>Streptomycetaceae</taxon>
        <taxon>Streptomyces</taxon>
    </lineage>
</organism>
<sequence length="253" mass="24561">MLLAVLGLLVLLVVWVVTSGGGGAGGKGADGKNPAPSITPGPSGSGPAISEQPGGRDESGDDGGASSGEDGGGDSSGSGSGSGADGGGSGEGSGGTAAGSGSGGNAGSSSGEQLPAGSPLPNCRATDLELAVESEKNRYEPGEKPKVEIVAKNKASADCKVDLGPKELVITITKAGDDDPYWKSSHCPATAGSLLYRLPGNSAITYTLNWDRRPSAPDCASPAPGSASAGTYLVEAKGEGTGTLRASFVLEEA</sequence>
<evidence type="ECO:0000256" key="1">
    <source>
        <dbReference type="SAM" id="MobiDB-lite"/>
    </source>
</evidence>
<dbReference type="EMBL" id="FNFF01000036">
    <property type="protein sequence ID" value="SDL41034.1"/>
    <property type="molecule type" value="Genomic_DNA"/>
</dbReference>
<evidence type="ECO:0000313" key="2">
    <source>
        <dbReference type="EMBL" id="SDL41034.1"/>
    </source>
</evidence>
<accession>A0A1G9JV55</accession>
<evidence type="ECO:0000313" key="3">
    <source>
        <dbReference type="Proteomes" id="UP000199155"/>
    </source>
</evidence>
<gene>
    <name evidence="2" type="ORF">SAMN05421806_13618</name>
</gene>
<feature type="region of interest" description="Disordered" evidence="1">
    <location>
        <begin position="22"/>
        <end position="123"/>
    </location>
</feature>
<reference evidence="2 3" key="1">
    <citation type="submission" date="2016-10" db="EMBL/GenBank/DDBJ databases">
        <authorList>
            <person name="de Groot N.N."/>
        </authorList>
    </citation>
    <scope>NUCLEOTIDE SEQUENCE [LARGE SCALE GENOMIC DNA]</scope>
    <source>
        <strain evidence="2 3">CGMCC 4.5727</strain>
    </source>
</reference>